<organism evidence="2 4">
    <name type="scientific">Dehalococcoides mccartyi</name>
    <dbReference type="NCBI Taxonomy" id="61435"/>
    <lineage>
        <taxon>Bacteria</taxon>
        <taxon>Bacillati</taxon>
        <taxon>Chloroflexota</taxon>
        <taxon>Dehalococcoidia</taxon>
        <taxon>Dehalococcoidales</taxon>
        <taxon>Dehalococcoidaceae</taxon>
        <taxon>Dehalococcoides</taxon>
    </lineage>
</organism>
<dbReference type="GeneID" id="3229510"/>
<keyword evidence="1" id="KW-0812">Transmembrane</keyword>
<sequence>MGKPDGIIILVIWQFFAALFSLAGILIMLLFFLPAVAWLYDYARTGAIWGLSIFLFFICTYFAASIAGGIGLLSGRKYGRLASLYQAAVSLILFPLGTAAGIFGLIYLNRPDAKQYFRKT</sequence>
<keyword evidence="1" id="KW-1133">Transmembrane helix</keyword>
<evidence type="ECO:0000256" key="1">
    <source>
        <dbReference type="SAM" id="Phobius"/>
    </source>
</evidence>
<dbReference type="EMBL" id="CP141531">
    <property type="protein sequence ID" value="WRO06901.1"/>
    <property type="molecule type" value="Genomic_DNA"/>
</dbReference>
<dbReference type="Proteomes" id="UP000053577">
    <property type="component" value="Unassembled WGS sequence"/>
</dbReference>
<dbReference type="AlphaFoldDB" id="A0A0V8M011"/>
<evidence type="ECO:0000313" key="2">
    <source>
        <dbReference type="EMBL" id="KSV17106.1"/>
    </source>
</evidence>
<feature type="transmembrane region" description="Helical" evidence="1">
    <location>
        <begin position="84"/>
        <end position="108"/>
    </location>
</feature>
<evidence type="ECO:0000313" key="4">
    <source>
        <dbReference type="Proteomes" id="UP000053577"/>
    </source>
</evidence>
<reference evidence="3" key="2">
    <citation type="submission" date="2023-12" db="EMBL/GenBank/DDBJ databases">
        <title>Isolation of organohalide respiring bacteria Dehalococcoides mccartyi strain GPTCE1 in groundwater collected near a chemical plant in Suzhou, China.</title>
        <authorList>
            <person name="Liu G."/>
        </authorList>
    </citation>
    <scope>NUCLEOTIDE SEQUENCE</scope>
    <source>
        <strain evidence="3">GPTCE1</strain>
    </source>
</reference>
<dbReference type="OrthoDB" id="166592at2"/>
<dbReference type="PATRIC" id="fig|61435.5.peg.1311"/>
<accession>A0A0V8M011</accession>
<evidence type="ECO:0000313" key="3">
    <source>
        <dbReference type="EMBL" id="WRO06901.1"/>
    </source>
</evidence>
<protein>
    <submittedName>
        <fullName evidence="2">Uncharacterized protein</fullName>
    </submittedName>
</protein>
<proteinExistence type="predicted"/>
<dbReference type="Proteomes" id="UP001327986">
    <property type="component" value="Chromosome"/>
</dbReference>
<feature type="transmembrane region" description="Helical" evidence="1">
    <location>
        <begin position="7"/>
        <end position="40"/>
    </location>
</feature>
<keyword evidence="1" id="KW-0472">Membrane</keyword>
<dbReference type="RefSeq" id="WP_010936912.1">
    <property type="nucleotide sequence ID" value="NZ_CP141531.1"/>
</dbReference>
<gene>
    <name evidence="2" type="ORF">DA01_06660</name>
    <name evidence="3" type="ORF">VLL09_05805</name>
</gene>
<feature type="transmembrane region" description="Helical" evidence="1">
    <location>
        <begin position="46"/>
        <end position="72"/>
    </location>
</feature>
<name>A0A0V8M011_9CHLR</name>
<dbReference type="EMBL" id="JGYD01000025">
    <property type="protein sequence ID" value="KSV17106.1"/>
    <property type="molecule type" value="Genomic_DNA"/>
</dbReference>
<reference evidence="2 4" key="1">
    <citation type="journal article" date="2015" name="Sci. Rep.">
        <title>A comparative genomics and reductive dehalogenase gene transcription study of two chloroethene-respiring bacteria, Dehalococcoides mccartyi strains MB and 11a.</title>
        <authorList>
            <person name="Low A."/>
            <person name="Shen Z."/>
            <person name="Cheng D."/>
            <person name="Rogers M.J."/>
            <person name="Lee P.K."/>
            <person name="He J."/>
        </authorList>
    </citation>
    <scope>NUCLEOTIDE SEQUENCE [LARGE SCALE GENOMIC DNA]</scope>
    <source>
        <strain evidence="2 4">MB</strain>
    </source>
</reference>